<evidence type="ECO:0000259" key="1">
    <source>
        <dbReference type="Pfam" id="PF14243"/>
    </source>
</evidence>
<organism evidence="2 3">
    <name type="scientific">Nannocystis pusilla</name>
    <dbReference type="NCBI Taxonomy" id="889268"/>
    <lineage>
        <taxon>Bacteria</taxon>
        <taxon>Pseudomonadati</taxon>
        <taxon>Myxococcota</taxon>
        <taxon>Polyangia</taxon>
        <taxon>Nannocystales</taxon>
        <taxon>Nannocystaceae</taxon>
        <taxon>Nannocystis</taxon>
    </lineage>
</organism>
<protein>
    <submittedName>
        <fullName evidence="2">ATP-grasp domain-containing protein</fullName>
    </submittedName>
</protein>
<reference evidence="2" key="1">
    <citation type="submission" date="2022-11" db="EMBL/GenBank/DDBJ databases">
        <title>Minimal conservation of predation-associated metabolite biosynthetic gene clusters underscores biosynthetic potential of Myxococcota including descriptions for ten novel species: Archangium lansinium sp. nov., Myxococcus landrumus sp. nov., Nannocystis bai.</title>
        <authorList>
            <person name="Ahearne A."/>
            <person name="Stevens C."/>
            <person name="Phillips K."/>
        </authorList>
    </citation>
    <scope>NUCLEOTIDE SEQUENCE</scope>
    <source>
        <strain evidence="2">Na p29</strain>
    </source>
</reference>
<evidence type="ECO:0000313" key="2">
    <source>
        <dbReference type="EMBL" id="MCY1005132.1"/>
    </source>
</evidence>
<dbReference type="Pfam" id="PF14243">
    <property type="entry name" value="R2K_3"/>
    <property type="match status" value="1"/>
</dbReference>
<name>A0A9X3EJF1_9BACT</name>
<dbReference type="Proteomes" id="UP001150924">
    <property type="component" value="Unassembled WGS sequence"/>
</dbReference>
<dbReference type="AlphaFoldDB" id="A0A9X3EJF1"/>
<dbReference type="RefSeq" id="WP_267766760.1">
    <property type="nucleotide sequence ID" value="NZ_JAPNKE010000002.1"/>
</dbReference>
<evidence type="ECO:0000313" key="3">
    <source>
        <dbReference type="Proteomes" id="UP001150924"/>
    </source>
</evidence>
<sequence>MRVLFCTDPLLERHPDRAFAPEVAAADAVGVAWSCVDFEALVAGDVGAALRRVRASEAVEVAVYRGWMLPLAAYDALHAGLGARGLQLVNDPAAYRSAHLLPAALPHLADDTPETVVLPREDGLHGSRIEAALARFGGRALVVKDYVKSRKHEWNDACFIRAADDVAEVRRVVGNFLDRQGDDLVGGLVFRAYEPLVPLGNHPRSGMPLPREWRRFIADGRPLVEAPAWEIADEVAPPEFADLARRVPSRFFSLDLAERAAGGWTAIELGDGQVAGLPPLLDPEVFYRALTAWDPQPTRP</sequence>
<dbReference type="EMBL" id="JAPNKE010000002">
    <property type="protein sequence ID" value="MCY1005132.1"/>
    <property type="molecule type" value="Genomic_DNA"/>
</dbReference>
<feature type="domain" description="ATP-grasp" evidence="1">
    <location>
        <begin position="139"/>
        <end position="290"/>
    </location>
</feature>
<accession>A0A9X3EJF1</accession>
<gene>
    <name evidence="2" type="ORF">OV079_06010</name>
</gene>
<proteinExistence type="predicted"/>
<keyword evidence="3" id="KW-1185">Reference proteome</keyword>
<comment type="caution">
    <text evidence="2">The sequence shown here is derived from an EMBL/GenBank/DDBJ whole genome shotgun (WGS) entry which is preliminary data.</text>
</comment>
<dbReference type="InterPro" id="IPR025643">
    <property type="entry name" value="R2K_3"/>
</dbReference>